<dbReference type="AlphaFoldDB" id="A0A1H9HXR7"/>
<dbReference type="OrthoDB" id="366324at2"/>
<feature type="domain" description="GGDEF" evidence="2">
    <location>
        <begin position="159"/>
        <end position="284"/>
    </location>
</feature>
<dbReference type="Gene3D" id="3.20.20.450">
    <property type="entry name" value="EAL domain"/>
    <property type="match status" value="1"/>
</dbReference>
<dbReference type="InterPro" id="IPR000160">
    <property type="entry name" value="GGDEF_dom"/>
</dbReference>
<dbReference type="Pfam" id="PF00563">
    <property type="entry name" value="EAL"/>
    <property type="match status" value="1"/>
</dbReference>
<accession>A0A1H9HXR7</accession>
<dbReference type="CDD" id="cd01949">
    <property type="entry name" value="GGDEF"/>
    <property type="match status" value="1"/>
</dbReference>
<dbReference type="PROSITE" id="PS50883">
    <property type="entry name" value="EAL"/>
    <property type="match status" value="1"/>
</dbReference>
<dbReference type="PROSITE" id="PS50887">
    <property type="entry name" value="GGDEF"/>
    <property type="match status" value="1"/>
</dbReference>
<name>A0A1H9HXR7_9SPIR</name>
<dbReference type="Proteomes" id="UP000182360">
    <property type="component" value="Unassembled WGS sequence"/>
</dbReference>
<evidence type="ECO:0000313" key="3">
    <source>
        <dbReference type="EMBL" id="SEQ67057.1"/>
    </source>
</evidence>
<dbReference type="InterPro" id="IPR050706">
    <property type="entry name" value="Cyclic-di-GMP_PDE-like"/>
</dbReference>
<dbReference type="GO" id="GO:0071111">
    <property type="term" value="F:cyclic-guanylate-specific phosphodiesterase activity"/>
    <property type="evidence" value="ECO:0007669"/>
    <property type="project" value="InterPro"/>
</dbReference>
<dbReference type="SMART" id="SM00052">
    <property type="entry name" value="EAL"/>
    <property type="match status" value="1"/>
</dbReference>
<protein>
    <submittedName>
        <fullName evidence="3">Diguanylate cyclase/phosphodiesterase</fullName>
    </submittedName>
</protein>
<dbReference type="RefSeq" id="WP_074644600.1">
    <property type="nucleotide sequence ID" value="NZ_FOFU01000008.1"/>
</dbReference>
<gene>
    <name evidence="3" type="ORF">SAMN04487977_10824</name>
</gene>
<dbReference type="InterPro" id="IPR043128">
    <property type="entry name" value="Rev_trsase/Diguanyl_cyclase"/>
</dbReference>
<dbReference type="SMART" id="SM00267">
    <property type="entry name" value="GGDEF"/>
    <property type="match status" value="1"/>
</dbReference>
<evidence type="ECO:0000259" key="1">
    <source>
        <dbReference type="PROSITE" id="PS50883"/>
    </source>
</evidence>
<dbReference type="SUPFAM" id="SSF55073">
    <property type="entry name" value="Nucleotide cyclase"/>
    <property type="match status" value="1"/>
</dbReference>
<evidence type="ECO:0000259" key="2">
    <source>
        <dbReference type="PROSITE" id="PS50887"/>
    </source>
</evidence>
<dbReference type="SUPFAM" id="SSF141868">
    <property type="entry name" value="EAL domain-like"/>
    <property type="match status" value="1"/>
</dbReference>
<dbReference type="PANTHER" id="PTHR33121">
    <property type="entry name" value="CYCLIC DI-GMP PHOSPHODIESTERASE PDEF"/>
    <property type="match status" value="1"/>
</dbReference>
<organism evidence="3 4">
    <name type="scientific">Treponema bryantii</name>
    <dbReference type="NCBI Taxonomy" id="163"/>
    <lineage>
        <taxon>Bacteria</taxon>
        <taxon>Pseudomonadati</taxon>
        <taxon>Spirochaetota</taxon>
        <taxon>Spirochaetia</taxon>
        <taxon>Spirochaetales</taxon>
        <taxon>Treponemataceae</taxon>
        <taxon>Treponema</taxon>
    </lineage>
</organism>
<dbReference type="Gene3D" id="3.30.70.270">
    <property type="match status" value="1"/>
</dbReference>
<dbReference type="Pfam" id="PF00990">
    <property type="entry name" value="GGDEF"/>
    <property type="match status" value="1"/>
</dbReference>
<dbReference type="InterPro" id="IPR035919">
    <property type="entry name" value="EAL_sf"/>
</dbReference>
<dbReference type="InterPro" id="IPR001633">
    <property type="entry name" value="EAL_dom"/>
</dbReference>
<dbReference type="CDD" id="cd01948">
    <property type="entry name" value="EAL"/>
    <property type="match status" value="1"/>
</dbReference>
<dbReference type="InterPro" id="IPR029787">
    <property type="entry name" value="Nucleotide_cyclase"/>
</dbReference>
<sequence length="554" mass="63070">MSVNLSVVLDNIAAPVIVGTPIKDNTGKIIDFDIVYTNEEVKKAAGFIMQNKPKWSDFSMNITSDIPWFKMALDAIAGRFYDDIKYFSPSTQAWYKIEMKYVPSEKYIIITFINITSEREYYRKLKKTLITDPMTGFSNRTGFADTFAITLETARFKKYRAALLVVDIDNLQNINDSLGSAAGDQVILDVADVLKQFQREYIQIFRYGDDEFAVIITNFESDDSLVNFIDCIFDAFQLKQISVSGGISMFPANTEQKEEMIRFADMAVHYAKKNGKNSFFYFEPEMQRVFIQHLTLQTKMNEALLGSCFTQYYQPQFDIQSGKLRGFEALIRWHDDELGTISPAVFIPLAEESGLIVPIGKWVLRTAITTLKTWQAKYDFRGIISVNVSPIQLLCDNFLQELEELILEYKVDPELLEIEITEGVMINNMGDAIDKLRHIKAMGIRVSLDDFGTGYSSLSYLQMLPLNTLKIDKAFINDITSKDGVQATITRSIIDMVEKMGLETIAEGVENKEQLELLHKFNCNFVQGFLRGKPMPYQLCDAYLAGDVNALLKN</sequence>
<evidence type="ECO:0000313" key="4">
    <source>
        <dbReference type="Proteomes" id="UP000182360"/>
    </source>
</evidence>
<keyword evidence="4" id="KW-1185">Reference proteome</keyword>
<dbReference type="PANTHER" id="PTHR33121:SF70">
    <property type="entry name" value="SIGNALING PROTEIN YKOW"/>
    <property type="match status" value="1"/>
</dbReference>
<proteinExistence type="predicted"/>
<reference evidence="3 4" key="1">
    <citation type="submission" date="2016-10" db="EMBL/GenBank/DDBJ databases">
        <authorList>
            <person name="de Groot N.N."/>
        </authorList>
    </citation>
    <scope>NUCLEOTIDE SEQUENCE [LARGE SCALE GENOMIC DNA]</scope>
    <source>
        <strain evidence="3 4">B25</strain>
    </source>
</reference>
<dbReference type="NCBIfam" id="TIGR00254">
    <property type="entry name" value="GGDEF"/>
    <property type="match status" value="1"/>
</dbReference>
<feature type="domain" description="EAL" evidence="1">
    <location>
        <begin position="293"/>
        <end position="548"/>
    </location>
</feature>
<dbReference type="STRING" id="163.SAMN04487775_10379"/>
<dbReference type="EMBL" id="FOFU01000008">
    <property type="protein sequence ID" value="SEQ67057.1"/>
    <property type="molecule type" value="Genomic_DNA"/>
</dbReference>